<evidence type="ECO:0000313" key="2">
    <source>
        <dbReference type="Proteomes" id="UP000031967"/>
    </source>
</evidence>
<dbReference type="RefSeq" id="WP_041047458.1">
    <property type="nucleotide sequence ID" value="NZ_JXAK01000014.1"/>
</dbReference>
<sequence length="179" mass="20345">MIHPLPSPLLADLQRLLQADGMYALLTDRCGISQPFGGNSVLDFIVQEERLWPLSTRQWLKKIEQSSRPVTLELELPGLFVHVAPIKTKEDVYCLWAMDGLSAEAKSRLLDFAAAHYGPAHEWHAVLQARRQRARTIGTKSGTSSSCSSGLRRMRPVPAWPERRRIRRRPMRCSKPRHG</sequence>
<keyword evidence="2" id="KW-1185">Reference proteome</keyword>
<dbReference type="Proteomes" id="UP000031967">
    <property type="component" value="Unassembled WGS sequence"/>
</dbReference>
<organism evidence="1 2">
    <name type="scientific">Gordoniibacillus kamchatkensis</name>
    <dbReference type="NCBI Taxonomy" id="1590651"/>
    <lineage>
        <taxon>Bacteria</taxon>
        <taxon>Bacillati</taxon>
        <taxon>Bacillota</taxon>
        <taxon>Bacilli</taxon>
        <taxon>Bacillales</taxon>
        <taxon>Paenibacillaceae</taxon>
        <taxon>Gordoniibacillus</taxon>
    </lineage>
</organism>
<accession>A0ABR5AIZ2</accession>
<gene>
    <name evidence="1" type="ORF">SD70_10205</name>
</gene>
<proteinExistence type="predicted"/>
<reference evidence="1 2" key="1">
    <citation type="submission" date="2014-12" db="EMBL/GenBank/DDBJ databases">
        <title>Draft genome sequence of Paenibacillus kamchatkensis strain B-2647.</title>
        <authorList>
            <person name="Karlyshev A.V."/>
            <person name="Kudryashova E.B."/>
        </authorList>
    </citation>
    <scope>NUCLEOTIDE SEQUENCE [LARGE SCALE GENOMIC DNA]</scope>
    <source>
        <strain evidence="1 2">VKM B-2647</strain>
    </source>
</reference>
<dbReference type="EMBL" id="JXAK01000014">
    <property type="protein sequence ID" value="KIL40984.1"/>
    <property type="molecule type" value="Genomic_DNA"/>
</dbReference>
<comment type="caution">
    <text evidence="1">The sequence shown here is derived from an EMBL/GenBank/DDBJ whole genome shotgun (WGS) entry which is preliminary data.</text>
</comment>
<name>A0ABR5AIZ2_9BACL</name>
<protein>
    <submittedName>
        <fullName evidence="1">Uncharacterized protein</fullName>
    </submittedName>
</protein>
<evidence type="ECO:0000313" key="1">
    <source>
        <dbReference type="EMBL" id="KIL40984.1"/>
    </source>
</evidence>